<dbReference type="Pfam" id="PF24793">
    <property type="entry name" value="GINT1_N"/>
    <property type="match status" value="1"/>
</dbReference>
<feature type="domain" description="Glucosamine inositolphosphorylceramide transferase 1 N-terminal" evidence="3">
    <location>
        <begin position="50"/>
        <end position="249"/>
    </location>
</feature>
<organism evidence="4 5">
    <name type="scientific">Mucilaginibacter xinganensis</name>
    <dbReference type="NCBI Taxonomy" id="1234841"/>
    <lineage>
        <taxon>Bacteria</taxon>
        <taxon>Pseudomonadati</taxon>
        <taxon>Bacteroidota</taxon>
        <taxon>Sphingobacteriia</taxon>
        <taxon>Sphingobacteriales</taxon>
        <taxon>Sphingobacteriaceae</taxon>
        <taxon>Mucilaginibacter</taxon>
    </lineage>
</organism>
<dbReference type="SUPFAM" id="SSF75005">
    <property type="entry name" value="Arabinanase/levansucrase/invertase"/>
    <property type="match status" value="1"/>
</dbReference>
<protein>
    <recommendedName>
        <fullName evidence="3">Glucosamine inositolphosphorylceramide transferase 1 N-terminal domain-containing protein</fullName>
    </recommendedName>
</protein>
<evidence type="ECO:0000259" key="3">
    <source>
        <dbReference type="Pfam" id="PF24793"/>
    </source>
</evidence>
<keyword evidence="2" id="KW-0119">Carbohydrate metabolism</keyword>
<keyword evidence="5" id="KW-1185">Reference proteome</keyword>
<dbReference type="InterPro" id="IPR056442">
    <property type="entry name" value="GINT1_N"/>
</dbReference>
<keyword evidence="1" id="KW-0858">Xylan degradation</keyword>
<dbReference type="PANTHER" id="PTHR43772:SF2">
    <property type="entry name" value="PUTATIVE (AFU_ORTHOLOGUE AFUA_2G04480)-RELATED"/>
    <property type="match status" value="1"/>
</dbReference>
<dbReference type="InterPro" id="IPR023296">
    <property type="entry name" value="Glyco_hydro_beta-prop_sf"/>
</dbReference>
<dbReference type="OrthoDB" id="3771157at2"/>
<dbReference type="RefSeq" id="WP_094571061.1">
    <property type="nucleotide sequence ID" value="NZ_CP022743.1"/>
</dbReference>
<proteinExistence type="predicted"/>
<keyword evidence="1" id="KW-0624">Polysaccharide degradation</keyword>
<dbReference type="GO" id="GO:0045493">
    <property type="term" value="P:xylan catabolic process"/>
    <property type="evidence" value="ECO:0007669"/>
    <property type="project" value="UniProtKB-KW"/>
</dbReference>
<dbReference type="AlphaFoldDB" id="A0A223NY94"/>
<evidence type="ECO:0000313" key="4">
    <source>
        <dbReference type="EMBL" id="ASU34750.1"/>
    </source>
</evidence>
<dbReference type="KEGG" id="muc:MuYL_2863"/>
<gene>
    <name evidence="4" type="ORF">MuYL_2863</name>
</gene>
<dbReference type="EMBL" id="CP022743">
    <property type="protein sequence ID" value="ASU34750.1"/>
    <property type="molecule type" value="Genomic_DNA"/>
</dbReference>
<dbReference type="InterPro" id="IPR052176">
    <property type="entry name" value="Glycosyl_Hydrlase_43_Enz"/>
</dbReference>
<evidence type="ECO:0000313" key="5">
    <source>
        <dbReference type="Proteomes" id="UP000215002"/>
    </source>
</evidence>
<accession>A0A223NY94</accession>
<dbReference type="Gene3D" id="2.115.10.20">
    <property type="entry name" value="Glycosyl hydrolase domain, family 43"/>
    <property type="match status" value="1"/>
</dbReference>
<evidence type="ECO:0000256" key="2">
    <source>
        <dbReference type="ARBA" id="ARBA00023277"/>
    </source>
</evidence>
<dbReference type="PANTHER" id="PTHR43772">
    <property type="entry name" value="ENDO-1,4-BETA-XYLANASE"/>
    <property type="match status" value="1"/>
</dbReference>
<name>A0A223NY94_9SPHI</name>
<evidence type="ECO:0000256" key="1">
    <source>
        <dbReference type="ARBA" id="ARBA00022651"/>
    </source>
</evidence>
<sequence>MNPSSPLIKAFYKLFAHDKWNIGYLYQTPESLIQSKKLNGPINWFKEDKADYSADPFAVKIKGNTYLYYEELNFWKGKGEIMMLDCLNFKNKKRVSGIMKQQVHLSYPHIIKENNDLYCIPETSAAQQIALYKVDKEAPTIFKKIKVVLKGSEFVDSSIIKYGGKYWLFTSISKKPDHLYIFSADSLLGMFKPHSLNPIKVEPCLSRSAGGLFIVDNRLYMPSQNHQKCYGGSIIINEITLLNQTEFKYTSAFEILPQLPYGEGLHTINFSEGLLLVDGKRKVFSSLAPVKKLVKKLRLAYNL</sequence>
<dbReference type="Proteomes" id="UP000215002">
    <property type="component" value="Chromosome"/>
</dbReference>
<reference evidence="4 5" key="1">
    <citation type="submission" date="2017-08" db="EMBL/GenBank/DDBJ databases">
        <title>Complete genome sequence of Mucilaginibacter sp. strain BJC16-A31.</title>
        <authorList>
            <consortium name="Henan University of Science and Technology"/>
            <person name="You X."/>
        </authorList>
    </citation>
    <scope>NUCLEOTIDE SEQUENCE [LARGE SCALE GENOMIC DNA]</scope>
    <source>
        <strain evidence="4 5">BJC16-A31</strain>
    </source>
</reference>